<keyword evidence="1" id="KW-0812">Transmembrane</keyword>
<sequence>MTTSTINYQPLKAPVAKSDVSAFRSDVRAGRYGASAAASTTISRILISVAALIVVGALASAIPLVTGGNGAEWFAGFVIMGAAAAAVVVMLVKAHTSWATWCQLANFARANGWAMQPRVAGPPYPGMLFSLGKKRFASERVFGGDDHIFDIANYQYTTGSGKSSRNHTWHYIAVKLDRRLPNIVLDARANNGVFGSNLPHTLAGDQVLSLEGNFDDSFTLYCPSGYERDALYIFTPDLMALLIDNVALYDVEIVDDWMFFYSTKKYEALDASVWRRMLQIVTVVGAKAANRTKLYRDERTVTTGAAPLGARESTDNRVATPGRRLRRGVNWTLIVVIGLAVAYWIASRVLPVVFAN</sequence>
<keyword evidence="1" id="KW-1133">Transmembrane helix</keyword>
<evidence type="ECO:0000256" key="1">
    <source>
        <dbReference type="SAM" id="Phobius"/>
    </source>
</evidence>
<proteinExistence type="predicted"/>
<keyword evidence="3" id="KW-1185">Reference proteome</keyword>
<feature type="transmembrane region" description="Helical" evidence="1">
    <location>
        <begin position="45"/>
        <end position="67"/>
    </location>
</feature>
<keyword evidence="1" id="KW-0472">Membrane</keyword>
<accession>A0ABX6YJQ2</accession>
<evidence type="ECO:0008006" key="4">
    <source>
        <dbReference type="Google" id="ProtNLM"/>
    </source>
</evidence>
<gene>
    <name evidence="2" type="ORF">HCR76_01770</name>
</gene>
<feature type="transmembrane region" description="Helical" evidence="1">
    <location>
        <begin position="73"/>
        <end position="92"/>
    </location>
</feature>
<name>A0ABX6YJQ2_9MICO</name>
<dbReference type="RefSeq" id="WP_166985329.1">
    <property type="nucleotide sequence ID" value="NZ_CP061169.1"/>
</dbReference>
<feature type="transmembrane region" description="Helical" evidence="1">
    <location>
        <begin position="328"/>
        <end position="346"/>
    </location>
</feature>
<evidence type="ECO:0000313" key="3">
    <source>
        <dbReference type="Proteomes" id="UP000662814"/>
    </source>
</evidence>
<evidence type="ECO:0000313" key="2">
    <source>
        <dbReference type="EMBL" id="QPZ38860.1"/>
    </source>
</evidence>
<dbReference type="Proteomes" id="UP000662814">
    <property type="component" value="Chromosome"/>
</dbReference>
<organism evidence="2 3">
    <name type="scientific">Paramicrobacterium chengjingii</name>
    <dbReference type="NCBI Taxonomy" id="2769067"/>
    <lineage>
        <taxon>Bacteria</taxon>
        <taxon>Bacillati</taxon>
        <taxon>Actinomycetota</taxon>
        <taxon>Actinomycetes</taxon>
        <taxon>Micrococcales</taxon>
        <taxon>Microbacteriaceae</taxon>
        <taxon>Paramicrobacterium</taxon>
    </lineage>
</organism>
<dbReference type="EMBL" id="CP061169">
    <property type="protein sequence ID" value="QPZ38860.1"/>
    <property type="molecule type" value="Genomic_DNA"/>
</dbReference>
<protein>
    <recommendedName>
        <fullName evidence="4">DUF3137 domain-containing protein</fullName>
    </recommendedName>
</protein>
<reference evidence="2 3" key="1">
    <citation type="submission" date="2020-12" db="EMBL/GenBank/DDBJ databases">
        <title>Microbacterium sp. HY060.</title>
        <authorList>
            <person name="Zhou J."/>
        </authorList>
    </citation>
    <scope>NUCLEOTIDE SEQUENCE [LARGE SCALE GENOMIC DNA]</scope>
    <source>
        <strain evidence="2 3">HY60</strain>
    </source>
</reference>